<feature type="compositionally biased region" description="Basic and acidic residues" evidence="1">
    <location>
        <begin position="34"/>
        <end position="51"/>
    </location>
</feature>
<feature type="region of interest" description="Disordered" evidence="1">
    <location>
        <begin position="127"/>
        <end position="172"/>
    </location>
</feature>
<evidence type="ECO:0000256" key="1">
    <source>
        <dbReference type="SAM" id="MobiDB-lite"/>
    </source>
</evidence>
<evidence type="ECO:0000313" key="3">
    <source>
        <dbReference type="Proteomes" id="UP001165065"/>
    </source>
</evidence>
<feature type="region of interest" description="Disordered" evidence="1">
    <location>
        <begin position="202"/>
        <end position="229"/>
    </location>
</feature>
<organism evidence="2 3">
    <name type="scientific">Triparma columacea</name>
    <dbReference type="NCBI Taxonomy" id="722753"/>
    <lineage>
        <taxon>Eukaryota</taxon>
        <taxon>Sar</taxon>
        <taxon>Stramenopiles</taxon>
        <taxon>Ochrophyta</taxon>
        <taxon>Bolidophyceae</taxon>
        <taxon>Parmales</taxon>
        <taxon>Triparmaceae</taxon>
        <taxon>Triparma</taxon>
    </lineage>
</organism>
<dbReference type="EMBL" id="BRYA01000612">
    <property type="protein sequence ID" value="GMI25573.1"/>
    <property type="molecule type" value="Genomic_DNA"/>
</dbReference>
<dbReference type="AlphaFoldDB" id="A0A9W7G047"/>
<keyword evidence="3" id="KW-1185">Reference proteome</keyword>
<evidence type="ECO:0000313" key="2">
    <source>
        <dbReference type="EMBL" id="GMI25573.1"/>
    </source>
</evidence>
<dbReference type="Proteomes" id="UP001165065">
    <property type="component" value="Unassembled WGS sequence"/>
</dbReference>
<sequence>MSNSSKTGQQEEGHADPSESNLLVKMASEDMIEVSERTNRVKEETSRRDPQTRGIAEDGDLLQTEGVSEPSKVANSNEGMPASREVMSAANTIDDQEESYGEVIEVNRELEEGLLSVVEIDSKLVASSRSHEEGEGFWQEGEGADDAGRRERMAGERMDERITSLGKSKLSREEREDVYEGVGANKMVNRERDELEGRAPILSQLQRNVEDPRNYTGDPTPSEDAKGTEISIEKKEEVSRMVSQDANAEWVERGPRGGYHTQVLPQEGSFSEGDVVSLPLQVASTSEDMKLNTSSEETALDTKAEGVERVTGKNGIGVKEMPHVASHATPMHVKRTQKMNPEEGEKSVWRRLIYFRLTP</sequence>
<protein>
    <submittedName>
        <fullName evidence="2">Uncharacterized protein</fullName>
    </submittedName>
</protein>
<proteinExistence type="predicted"/>
<gene>
    <name evidence="2" type="ORF">TrCOL_g9989</name>
</gene>
<feature type="compositionally biased region" description="Basic and acidic residues" evidence="1">
    <location>
        <begin position="146"/>
        <end position="162"/>
    </location>
</feature>
<comment type="caution">
    <text evidence="2">The sequence shown here is derived from an EMBL/GenBank/DDBJ whole genome shotgun (WGS) entry which is preliminary data.</text>
</comment>
<feature type="region of interest" description="Disordered" evidence="1">
    <location>
        <begin position="1"/>
        <end position="85"/>
    </location>
</feature>
<name>A0A9W7G047_9STRA</name>
<accession>A0A9W7G047</accession>
<reference evidence="3" key="1">
    <citation type="journal article" date="2023" name="Commun. Biol.">
        <title>Genome analysis of Parmales, the sister group of diatoms, reveals the evolutionary specialization of diatoms from phago-mixotrophs to photoautotrophs.</title>
        <authorList>
            <person name="Ban H."/>
            <person name="Sato S."/>
            <person name="Yoshikawa S."/>
            <person name="Yamada K."/>
            <person name="Nakamura Y."/>
            <person name="Ichinomiya M."/>
            <person name="Sato N."/>
            <person name="Blanc-Mathieu R."/>
            <person name="Endo H."/>
            <person name="Kuwata A."/>
            <person name="Ogata H."/>
        </authorList>
    </citation>
    <scope>NUCLEOTIDE SEQUENCE [LARGE SCALE GENOMIC DNA]</scope>
</reference>